<dbReference type="SMR" id="Q9JRR7"/>
<dbReference type="RefSeq" id="WP_005552770.1">
    <property type="nucleotide sequence ID" value="NZ_CP016553.1"/>
</dbReference>
<dbReference type="InterPro" id="IPR051161">
    <property type="entry name" value="Mannose-6P_isomerase_type2"/>
</dbReference>
<dbReference type="Pfam" id="PF22640">
    <property type="entry name" value="ManC_GMP_beta-helix"/>
    <property type="match status" value="1"/>
</dbReference>
<dbReference type="PANTHER" id="PTHR46390:SF1">
    <property type="entry name" value="MANNOSE-1-PHOSPHATE GUANYLYLTRANSFERASE"/>
    <property type="match status" value="1"/>
</dbReference>
<dbReference type="InterPro" id="IPR029044">
    <property type="entry name" value="Nucleotide-diphossugar_trans"/>
</dbReference>
<evidence type="ECO:0000256" key="6">
    <source>
        <dbReference type="ARBA" id="ARBA00022741"/>
    </source>
</evidence>
<evidence type="ECO:0000256" key="7">
    <source>
        <dbReference type="ARBA" id="ARBA00023134"/>
    </source>
</evidence>
<evidence type="ECO:0000256" key="1">
    <source>
        <dbReference type="ARBA" id="ARBA00004823"/>
    </source>
</evidence>
<comment type="pathway">
    <text evidence="1">Nucleotide-sugar biosynthesis; GDP-alpha-D-mannose biosynthesis; GDP-alpha-D-mannose from alpha-D-mannose 1-phosphate (GTP route): step 1/1.</text>
</comment>
<dbReference type="InterPro" id="IPR054566">
    <property type="entry name" value="ManC/GMP-like_b-helix"/>
</dbReference>
<dbReference type="SUPFAM" id="SSF159283">
    <property type="entry name" value="Guanosine diphospho-D-mannose pyrophosphorylase/mannose-6-phosphate isomerase linker domain"/>
    <property type="match status" value="1"/>
</dbReference>
<dbReference type="CDD" id="cd02509">
    <property type="entry name" value="GDP-M1P_Guanylyltransferase"/>
    <property type="match status" value="1"/>
</dbReference>
<dbReference type="InterPro" id="IPR049577">
    <property type="entry name" value="GMPP_N"/>
</dbReference>
<dbReference type="GO" id="GO:0005525">
    <property type="term" value="F:GTP binding"/>
    <property type="evidence" value="ECO:0007669"/>
    <property type="project" value="UniProtKB-KW"/>
</dbReference>
<proteinExistence type="inferred from homology"/>
<sequence>MINLILCGGSGTRLWPLSRVKVPKQFIKLFNHHSLFQLTQSRNAQFSEKTIAVVNDTQFLLAYEQSDNVNQMKFILEPVGRNTAPAIALSCFGLEYNDIVLVTSSDQLIKNQDNYLNMVCKAEKLAEKGFLVTFGLKPKYPETGFGYIETLDEENVLTFREKPDFDTAKKYVESGRYFWNCGIFCFKAGVFLEELLKYSPDIYYKAKEAYEERVINDNIESISLGNMLEIPSDSIDYAVMEKSDKIKVICGDLGWSDIGSFDSLEKEFAKNQDSNNQIEHHISISSSNNFIWSKKKIVTIDVDDLIIVDTDDVLLVVKKGSSQKVKKVVEYLKEIEPNLVN</sequence>
<evidence type="ECO:0000256" key="2">
    <source>
        <dbReference type="ARBA" id="ARBA00006115"/>
    </source>
</evidence>
<keyword evidence="7" id="KW-0342">GTP-binding</keyword>
<dbReference type="SUPFAM" id="SSF53448">
    <property type="entry name" value="Nucleotide-diphospho-sugar transferases"/>
    <property type="match status" value="1"/>
</dbReference>
<dbReference type="GO" id="GO:0004475">
    <property type="term" value="F:mannose-1-phosphate guanylyltransferase (GTP) activity"/>
    <property type="evidence" value="ECO:0007669"/>
    <property type="project" value="UniProtKB-EC"/>
</dbReference>
<dbReference type="PANTHER" id="PTHR46390">
    <property type="entry name" value="MANNOSE-1-PHOSPHATE GUANYLYLTRANSFERASE"/>
    <property type="match status" value="1"/>
</dbReference>
<gene>
    <name evidence="11" type="primary">manB</name>
</gene>
<keyword evidence="5" id="KW-0548">Nucleotidyltransferase</keyword>
<dbReference type="AlphaFoldDB" id="Q9JRR7"/>
<feature type="domain" description="MannoseP isomerase/GMP-like beta-helix" evidence="10">
    <location>
        <begin position="280"/>
        <end position="332"/>
    </location>
</feature>
<reference evidence="11" key="1">
    <citation type="journal article" date="2000" name="Biochim. Biophys. Acta">
        <title>A gene cluster for the synthesis of serotype d-specific polysaccharide antigen in Actinobacillus actinomycetemcomitans.</title>
        <authorList>
            <person name="Nakano Y."/>
            <person name="Yoshida Y."/>
            <person name="Suzuki N."/>
            <person name="Yamashita Y."/>
            <person name="Koga T."/>
        </authorList>
    </citation>
    <scope>NUCLEOTIDE SEQUENCE</scope>
    <source>
        <strain evidence="11">IDH 781</strain>
    </source>
</reference>
<keyword evidence="6" id="KW-0547">Nucleotide-binding</keyword>
<evidence type="ECO:0000256" key="8">
    <source>
        <dbReference type="ARBA" id="ARBA00047343"/>
    </source>
</evidence>
<dbReference type="EC" id="2.7.7.13" evidence="3"/>
<organism evidence="11">
    <name type="scientific">Aggregatibacter actinomycetemcomitans</name>
    <name type="common">Actinobacillus actinomycetemcomitans</name>
    <name type="synonym">Haemophilus actinomycetemcomitans</name>
    <dbReference type="NCBI Taxonomy" id="714"/>
    <lineage>
        <taxon>Bacteria</taxon>
        <taxon>Pseudomonadati</taxon>
        <taxon>Pseudomonadota</taxon>
        <taxon>Gammaproteobacteria</taxon>
        <taxon>Pasteurellales</taxon>
        <taxon>Pasteurellaceae</taxon>
        <taxon>Aggregatibacter</taxon>
    </lineage>
</organism>
<evidence type="ECO:0000256" key="5">
    <source>
        <dbReference type="ARBA" id="ARBA00022695"/>
    </source>
</evidence>
<comment type="similarity">
    <text evidence="2">Belongs to the mannose-6-phosphate isomerase type 2 family.</text>
</comment>
<protein>
    <recommendedName>
        <fullName evidence="3">mannose-1-phosphate guanylyltransferase</fullName>
        <ecNumber evidence="3">2.7.7.13</ecNumber>
    </recommendedName>
</protein>
<dbReference type="Gene3D" id="3.90.550.10">
    <property type="entry name" value="Spore Coat Polysaccharide Biosynthesis Protein SpsA, Chain A"/>
    <property type="match status" value="1"/>
</dbReference>
<keyword evidence="4" id="KW-0808">Transferase</keyword>
<evidence type="ECO:0000259" key="10">
    <source>
        <dbReference type="Pfam" id="PF22640"/>
    </source>
</evidence>
<dbReference type="FunFam" id="3.90.550.10:FF:000046">
    <property type="entry name" value="Mannose-1-phosphate guanylyltransferase (GDP)"/>
    <property type="match status" value="1"/>
</dbReference>
<comment type="catalytic activity">
    <reaction evidence="8">
        <text>alpha-D-mannose 1-phosphate + GTP + H(+) = GDP-alpha-D-mannose + diphosphate</text>
        <dbReference type="Rhea" id="RHEA:15229"/>
        <dbReference type="ChEBI" id="CHEBI:15378"/>
        <dbReference type="ChEBI" id="CHEBI:33019"/>
        <dbReference type="ChEBI" id="CHEBI:37565"/>
        <dbReference type="ChEBI" id="CHEBI:57527"/>
        <dbReference type="ChEBI" id="CHEBI:58409"/>
        <dbReference type="EC" id="2.7.7.13"/>
    </reaction>
</comment>
<evidence type="ECO:0000256" key="4">
    <source>
        <dbReference type="ARBA" id="ARBA00022679"/>
    </source>
</evidence>
<dbReference type="GO" id="GO:0009298">
    <property type="term" value="P:GDP-mannose biosynthetic process"/>
    <property type="evidence" value="ECO:0007669"/>
    <property type="project" value="TreeGrafter"/>
</dbReference>
<dbReference type="InterPro" id="IPR005835">
    <property type="entry name" value="NTP_transferase_dom"/>
</dbReference>
<accession>Q9JRR7</accession>
<evidence type="ECO:0000259" key="9">
    <source>
        <dbReference type="Pfam" id="PF00483"/>
    </source>
</evidence>
<dbReference type="Pfam" id="PF00483">
    <property type="entry name" value="NTP_transferase"/>
    <property type="match status" value="1"/>
</dbReference>
<dbReference type="EMBL" id="AB041266">
    <property type="protein sequence ID" value="BAA94400.1"/>
    <property type="molecule type" value="Genomic_DNA"/>
</dbReference>
<evidence type="ECO:0000256" key="3">
    <source>
        <dbReference type="ARBA" id="ARBA00012387"/>
    </source>
</evidence>
<evidence type="ECO:0000313" key="11">
    <source>
        <dbReference type="EMBL" id="BAA94400.1"/>
    </source>
</evidence>
<feature type="domain" description="Nucleotidyl transferase" evidence="9">
    <location>
        <begin position="3"/>
        <end position="271"/>
    </location>
</feature>
<name>Q9JRR7_AGGAC</name>